<protein>
    <submittedName>
        <fullName evidence="2">Uncharacterized protein</fullName>
    </submittedName>
</protein>
<proteinExistence type="predicted"/>
<accession>K0TJD4</accession>
<evidence type="ECO:0000313" key="3">
    <source>
        <dbReference type="Proteomes" id="UP000266841"/>
    </source>
</evidence>
<reference evidence="2 3" key="1">
    <citation type="journal article" date="2012" name="Genome Biol.">
        <title>Genome and low-iron response of an oceanic diatom adapted to chronic iron limitation.</title>
        <authorList>
            <person name="Lommer M."/>
            <person name="Specht M."/>
            <person name="Roy A.S."/>
            <person name="Kraemer L."/>
            <person name="Andreson R."/>
            <person name="Gutowska M.A."/>
            <person name="Wolf J."/>
            <person name="Bergner S.V."/>
            <person name="Schilhabel M.B."/>
            <person name="Klostermeier U.C."/>
            <person name="Beiko R.G."/>
            <person name="Rosenstiel P."/>
            <person name="Hippler M."/>
            <person name="Laroche J."/>
        </authorList>
    </citation>
    <scope>NUCLEOTIDE SEQUENCE [LARGE SCALE GENOMIC DNA]</scope>
    <source>
        <strain evidence="2 3">CCMP1005</strain>
    </source>
</reference>
<evidence type="ECO:0000313" key="2">
    <source>
        <dbReference type="EMBL" id="EJK77770.1"/>
    </source>
</evidence>
<gene>
    <name evidence="2" type="ORF">THAOC_00377</name>
</gene>
<feature type="compositionally biased region" description="Basic and acidic residues" evidence="1">
    <location>
        <begin position="50"/>
        <end position="59"/>
    </location>
</feature>
<evidence type="ECO:0000256" key="1">
    <source>
        <dbReference type="SAM" id="MobiDB-lite"/>
    </source>
</evidence>
<dbReference type="EMBL" id="AGNL01000437">
    <property type="protein sequence ID" value="EJK77770.1"/>
    <property type="molecule type" value="Genomic_DNA"/>
</dbReference>
<dbReference type="AlphaFoldDB" id="K0TJD4"/>
<feature type="non-terminal residue" evidence="2">
    <location>
        <position position="1"/>
    </location>
</feature>
<comment type="caution">
    <text evidence="2">The sequence shown here is derived from an EMBL/GenBank/DDBJ whole genome shotgun (WGS) entry which is preliminary data.</text>
</comment>
<name>K0TJD4_THAOC</name>
<sequence length="182" mass="20334">ALSGLNPPASLSPERLTNFPRVVAVELASVVAVVSILSLLGVCNAEELEEKDREDKERSLATVPDSPGSVSLREVKTEPDGPCRPLVSWCQTVKDVSKTDEKSSARPNGFKNRELEQMEKRNRDEGRVIQNVYDRWYGEYALPYHLAARLSSKLLSHIYTEFPTLEDALTFDGECRKAIGRD</sequence>
<dbReference type="Proteomes" id="UP000266841">
    <property type="component" value="Unassembled WGS sequence"/>
</dbReference>
<feature type="region of interest" description="Disordered" evidence="1">
    <location>
        <begin position="48"/>
        <end position="80"/>
    </location>
</feature>
<keyword evidence="3" id="KW-1185">Reference proteome</keyword>
<organism evidence="2 3">
    <name type="scientific">Thalassiosira oceanica</name>
    <name type="common">Marine diatom</name>
    <dbReference type="NCBI Taxonomy" id="159749"/>
    <lineage>
        <taxon>Eukaryota</taxon>
        <taxon>Sar</taxon>
        <taxon>Stramenopiles</taxon>
        <taxon>Ochrophyta</taxon>
        <taxon>Bacillariophyta</taxon>
        <taxon>Coscinodiscophyceae</taxon>
        <taxon>Thalassiosirophycidae</taxon>
        <taxon>Thalassiosirales</taxon>
        <taxon>Thalassiosiraceae</taxon>
        <taxon>Thalassiosira</taxon>
    </lineage>
</organism>